<dbReference type="PANTHER" id="PTHR43610:SF1">
    <property type="entry name" value="N-ACETYLTRANSFERASE DOMAIN-CONTAINING PROTEIN"/>
    <property type="match status" value="1"/>
</dbReference>
<accession>A0AA94F4N7</accession>
<comment type="caution">
    <text evidence="2">The sequence shown here is derived from an EMBL/GenBank/DDBJ whole genome shotgun (WGS) entry which is preliminary data.</text>
</comment>
<dbReference type="Gene3D" id="3.40.630.30">
    <property type="match status" value="1"/>
</dbReference>
<gene>
    <name evidence="2" type="ORF">EJB19_00400</name>
</gene>
<dbReference type="PANTHER" id="PTHR43610">
    <property type="entry name" value="BLL6696 PROTEIN"/>
    <property type="match status" value="1"/>
</dbReference>
<dbReference type="InterPro" id="IPR016181">
    <property type="entry name" value="Acyl_CoA_acyltransferase"/>
</dbReference>
<dbReference type="GO" id="GO:0016747">
    <property type="term" value="F:acyltransferase activity, transferring groups other than amino-acyl groups"/>
    <property type="evidence" value="ECO:0007669"/>
    <property type="project" value="InterPro"/>
</dbReference>
<dbReference type="EMBL" id="RWGX01000002">
    <property type="protein sequence ID" value="RVU89342.1"/>
    <property type="molecule type" value="Genomic_DNA"/>
</dbReference>
<proteinExistence type="predicted"/>
<dbReference type="SUPFAM" id="SSF55729">
    <property type="entry name" value="Acyl-CoA N-acyltransferases (Nat)"/>
    <property type="match status" value="1"/>
</dbReference>
<dbReference type="Pfam" id="PF13302">
    <property type="entry name" value="Acetyltransf_3"/>
    <property type="match status" value="1"/>
</dbReference>
<dbReference type="PROSITE" id="PS51186">
    <property type="entry name" value="GNAT"/>
    <property type="match status" value="1"/>
</dbReference>
<organism evidence="2">
    <name type="scientific">Flavobacterium columnare</name>
    <dbReference type="NCBI Taxonomy" id="996"/>
    <lineage>
        <taxon>Bacteria</taxon>
        <taxon>Pseudomonadati</taxon>
        <taxon>Bacteroidota</taxon>
        <taxon>Flavobacteriia</taxon>
        <taxon>Flavobacteriales</taxon>
        <taxon>Flavobacteriaceae</taxon>
        <taxon>Flavobacterium</taxon>
    </lineage>
</organism>
<reference evidence="2" key="1">
    <citation type="submission" date="2018-12" db="EMBL/GenBank/DDBJ databases">
        <title>Draft genome sequence of Flaovobacterium columnare BGFS27 isolated from channel catfish in Alabama.</title>
        <authorList>
            <person name="Cai W."/>
            <person name="Arias C."/>
        </authorList>
    </citation>
    <scope>NUCLEOTIDE SEQUENCE [LARGE SCALE GENOMIC DNA]</scope>
    <source>
        <strain evidence="2">BGFS27</strain>
    </source>
</reference>
<name>A0AA94F4N7_9FLAO</name>
<feature type="domain" description="N-acetyltransferase" evidence="1">
    <location>
        <begin position="25"/>
        <end position="180"/>
    </location>
</feature>
<dbReference type="InterPro" id="IPR000182">
    <property type="entry name" value="GNAT_dom"/>
</dbReference>
<evidence type="ECO:0000313" key="2">
    <source>
        <dbReference type="EMBL" id="RVU89342.1"/>
    </source>
</evidence>
<sequence>MLLSYYILKRIIKMNLQPQLENENVLLVPLQKEDLDILYHVASDPLIWEQHPKKNRYQIEVFEIFFKEAIESKGAFKIIDKKENRIIGSSRYYDLNLEDKSVLIGYTFLSRDYWGSLYNSQIKKLMLDYAFEYLDKVYFTVGASNIRSQKAIEKIGGIKNKEFSVFYDNQSEVLKFQYVIQKSIWFKDTQQLKIQSTELLK</sequence>
<protein>
    <submittedName>
        <fullName evidence="2">N-acetyltransferase</fullName>
    </submittedName>
</protein>
<dbReference type="AlphaFoldDB" id="A0AA94F4N7"/>
<evidence type="ECO:0000259" key="1">
    <source>
        <dbReference type="PROSITE" id="PS51186"/>
    </source>
</evidence>